<protein>
    <recommendedName>
        <fullName evidence="4">DUF3093 domain-containing protein</fullName>
    </recommendedName>
</protein>
<keyword evidence="1" id="KW-0472">Membrane</keyword>
<dbReference type="Pfam" id="PF11292">
    <property type="entry name" value="DUF3093"/>
    <property type="match status" value="1"/>
</dbReference>
<sequence length="166" mass="17474">MTTSPSYAEVLRVPLRWWAVATMFHASALLAFLVAGLGVWAYVLGGSMLAFNVGVFLSYGGAIVEVRQGVLYAGRAHIPLSLLADPQALDGDEVRLALGVDADARAYLVVRPYIRRGVIVRVDDPADPTPYWLVSSRHPRTLAAALAAGTAGTTGAVVSGPGDRGD</sequence>
<evidence type="ECO:0000313" key="3">
    <source>
        <dbReference type="Proteomes" id="UP001183648"/>
    </source>
</evidence>
<keyword evidence="3" id="KW-1185">Reference proteome</keyword>
<dbReference type="InterPro" id="IPR021443">
    <property type="entry name" value="DUF3093"/>
</dbReference>
<proteinExistence type="predicted"/>
<evidence type="ECO:0000313" key="2">
    <source>
        <dbReference type="EMBL" id="MDR7361153.1"/>
    </source>
</evidence>
<dbReference type="Proteomes" id="UP001183648">
    <property type="component" value="Unassembled WGS sequence"/>
</dbReference>
<reference evidence="2 3" key="1">
    <citation type="submission" date="2023-07" db="EMBL/GenBank/DDBJ databases">
        <title>Sequencing the genomes of 1000 actinobacteria strains.</title>
        <authorList>
            <person name="Klenk H.-P."/>
        </authorList>
    </citation>
    <scope>NUCLEOTIDE SEQUENCE [LARGE SCALE GENOMIC DNA]</scope>
    <source>
        <strain evidence="2 3">DSM 19426</strain>
    </source>
</reference>
<dbReference type="EMBL" id="JAVDYG010000001">
    <property type="protein sequence ID" value="MDR7361153.1"/>
    <property type="molecule type" value="Genomic_DNA"/>
</dbReference>
<accession>A0ABU2BTQ9</accession>
<gene>
    <name evidence="2" type="ORF">J2S63_000706</name>
</gene>
<evidence type="ECO:0008006" key="4">
    <source>
        <dbReference type="Google" id="ProtNLM"/>
    </source>
</evidence>
<comment type="caution">
    <text evidence="2">The sequence shown here is derived from an EMBL/GenBank/DDBJ whole genome shotgun (WGS) entry which is preliminary data.</text>
</comment>
<organism evidence="2 3">
    <name type="scientific">Nocardioides marmoribigeumensis</name>
    <dbReference type="NCBI Taxonomy" id="433649"/>
    <lineage>
        <taxon>Bacteria</taxon>
        <taxon>Bacillati</taxon>
        <taxon>Actinomycetota</taxon>
        <taxon>Actinomycetes</taxon>
        <taxon>Propionibacteriales</taxon>
        <taxon>Nocardioidaceae</taxon>
        <taxon>Nocardioides</taxon>
    </lineage>
</organism>
<keyword evidence="1" id="KW-1133">Transmembrane helix</keyword>
<feature type="transmembrane region" description="Helical" evidence="1">
    <location>
        <begin position="17"/>
        <end position="43"/>
    </location>
</feature>
<dbReference type="RefSeq" id="WP_310298696.1">
    <property type="nucleotide sequence ID" value="NZ_BAAAPS010000002.1"/>
</dbReference>
<name>A0ABU2BTQ9_9ACTN</name>
<keyword evidence="1" id="KW-0812">Transmembrane</keyword>
<evidence type="ECO:0000256" key="1">
    <source>
        <dbReference type="SAM" id="Phobius"/>
    </source>
</evidence>